<dbReference type="SUPFAM" id="SSF48452">
    <property type="entry name" value="TPR-like"/>
    <property type="match status" value="1"/>
</dbReference>
<name>A0A2W5TUJ7_9BACT</name>
<dbReference type="Proteomes" id="UP000249061">
    <property type="component" value="Unassembled WGS sequence"/>
</dbReference>
<organism evidence="3 4">
    <name type="scientific">Archangium gephyra</name>
    <dbReference type="NCBI Taxonomy" id="48"/>
    <lineage>
        <taxon>Bacteria</taxon>
        <taxon>Pseudomonadati</taxon>
        <taxon>Myxococcota</taxon>
        <taxon>Myxococcia</taxon>
        <taxon>Myxococcales</taxon>
        <taxon>Cystobacterineae</taxon>
        <taxon>Archangiaceae</taxon>
        <taxon>Archangium</taxon>
    </lineage>
</organism>
<feature type="transmembrane region" description="Helical" evidence="2">
    <location>
        <begin position="60"/>
        <end position="81"/>
    </location>
</feature>
<comment type="caution">
    <text evidence="3">The sequence shown here is derived from an EMBL/GenBank/DDBJ whole genome shotgun (WGS) entry which is preliminary data.</text>
</comment>
<dbReference type="InterPro" id="IPR019734">
    <property type="entry name" value="TPR_rpt"/>
</dbReference>
<dbReference type="EMBL" id="QFQP01000004">
    <property type="protein sequence ID" value="PZR16086.1"/>
    <property type="molecule type" value="Genomic_DNA"/>
</dbReference>
<evidence type="ECO:0000313" key="3">
    <source>
        <dbReference type="EMBL" id="PZR16086.1"/>
    </source>
</evidence>
<sequence length="302" mass="33537">MADITPELTKVLEDIRREVVESRNMTIKTDNALKLLHAELKTVSTQQDAFQKRTWFSTGAAYVLFSALCVGGVIVISNARASAANAERERLEKQVGELNATIDKLKSEAAASLAAEQSALQVYRQMTTLPGEERLKGIDALSKLDQTKLAPFSKLVLQDRAVLLRKEVGGAVLEKGKSAFRRQDWGETINQLNRFLTMDPLPEDAIDASFYLGNAYFQSRKFDEAIKHLTRFADGDKRAKLRDFAMVMLMQSYDMTGGKEQAVAIAKEALATYPSSDFRMQFVSRLQRTVPSQPAAAPAQNP</sequence>
<feature type="coiled-coil region" evidence="1">
    <location>
        <begin position="74"/>
        <end position="108"/>
    </location>
</feature>
<gene>
    <name evidence="3" type="ORF">DI536_07270</name>
</gene>
<keyword evidence="2" id="KW-0472">Membrane</keyword>
<evidence type="ECO:0000313" key="4">
    <source>
        <dbReference type="Proteomes" id="UP000249061"/>
    </source>
</evidence>
<accession>A0A2W5TUJ7</accession>
<evidence type="ECO:0000256" key="2">
    <source>
        <dbReference type="SAM" id="Phobius"/>
    </source>
</evidence>
<dbReference type="AlphaFoldDB" id="A0A2W5TUJ7"/>
<keyword evidence="2" id="KW-0812">Transmembrane</keyword>
<reference evidence="3 4" key="1">
    <citation type="submission" date="2017-08" db="EMBL/GenBank/DDBJ databases">
        <title>Infants hospitalized years apart are colonized by the same room-sourced microbial strains.</title>
        <authorList>
            <person name="Brooks B."/>
            <person name="Olm M.R."/>
            <person name="Firek B.A."/>
            <person name="Baker R."/>
            <person name="Thomas B.C."/>
            <person name="Morowitz M.J."/>
            <person name="Banfield J.F."/>
        </authorList>
    </citation>
    <scope>NUCLEOTIDE SEQUENCE [LARGE SCALE GENOMIC DNA]</scope>
    <source>
        <strain evidence="3">S2_003_000_R2_14</strain>
    </source>
</reference>
<dbReference type="Gene3D" id="1.25.40.10">
    <property type="entry name" value="Tetratricopeptide repeat domain"/>
    <property type="match status" value="1"/>
</dbReference>
<keyword evidence="2" id="KW-1133">Transmembrane helix</keyword>
<evidence type="ECO:0000256" key="1">
    <source>
        <dbReference type="SAM" id="Coils"/>
    </source>
</evidence>
<proteinExistence type="predicted"/>
<dbReference type="Pfam" id="PF13174">
    <property type="entry name" value="TPR_6"/>
    <property type="match status" value="2"/>
</dbReference>
<protein>
    <submittedName>
        <fullName evidence="3">Uncharacterized protein</fullName>
    </submittedName>
</protein>
<keyword evidence="1" id="KW-0175">Coiled coil</keyword>
<dbReference type="InterPro" id="IPR011990">
    <property type="entry name" value="TPR-like_helical_dom_sf"/>
</dbReference>